<name>A0ABN7WE55_GIGMA</name>
<dbReference type="Proteomes" id="UP000789901">
    <property type="component" value="Unassembled WGS sequence"/>
</dbReference>
<comment type="caution">
    <text evidence="1">The sequence shown here is derived from an EMBL/GenBank/DDBJ whole genome shotgun (WGS) entry which is preliminary data.</text>
</comment>
<accession>A0ABN7WE55</accession>
<dbReference type="EMBL" id="CAJVQB010040137">
    <property type="protein sequence ID" value="CAG8828078.1"/>
    <property type="molecule type" value="Genomic_DNA"/>
</dbReference>
<feature type="non-terminal residue" evidence="1">
    <location>
        <position position="1"/>
    </location>
</feature>
<proteinExistence type="predicted"/>
<gene>
    <name evidence="1" type="ORF">GMARGA_LOCUS29597</name>
</gene>
<organism evidence="1 2">
    <name type="scientific">Gigaspora margarita</name>
    <dbReference type="NCBI Taxonomy" id="4874"/>
    <lineage>
        <taxon>Eukaryota</taxon>
        <taxon>Fungi</taxon>
        <taxon>Fungi incertae sedis</taxon>
        <taxon>Mucoromycota</taxon>
        <taxon>Glomeromycotina</taxon>
        <taxon>Glomeromycetes</taxon>
        <taxon>Diversisporales</taxon>
        <taxon>Gigasporaceae</taxon>
        <taxon>Gigaspora</taxon>
    </lineage>
</organism>
<protein>
    <submittedName>
        <fullName evidence="1">18183_t:CDS:1</fullName>
    </submittedName>
</protein>
<sequence>YKMIEYSDKFNKAKKILVCRSIKNIIIILHPKVHSLISTYGYSGAFNVKFLELESIIILDKNAYKIRDAINHPANEGVFLDDKDYDISLLSYVGK</sequence>
<evidence type="ECO:0000313" key="1">
    <source>
        <dbReference type="EMBL" id="CAG8828078.1"/>
    </source>
</evidence>
<evidence type="ECO:0000313" key="2">
    <source>
        <dbReference type="Proteomes" id="UP000789901"/>
    </source>
</evidence>
<reference evidence="1 2" key="1">
    <citation type="submission" date="2021-06" db="EMBL/GenBank/DDBJ databases">
        <authorList>
            <person name="Kallberg Y."/>
            <person name="Tangrot J."/>
            <person name="Rosling A."/>
        </authorList>
    </citation>
    <scope>NUCLEOTIDE SEQUENCE [LARGE SCALE GENOMIC DNA]</scope>
    <source>
        <strain evidence="1 2">120-4 pot B 10/14</strain>
    </source>
</reference>
<keyword evidence="2" id="KW-1185">Reference proteome</keyword>